<dbReference type="Pfam" id="PF18376">
    <property type="entry name" value="MDD_C"/>
    <property type="match status" value="1"/>
</dbReference>
<dbReference type="SUPFAM" id="SSF54211">
    <property type="entry name" value="Ribosomal protein S5 domain 2-like"/>
    <property type="match status" value="1"/>
</dbReference>
<evidence type="ECO:0000313" key="9">
    <source>
        <dbReference type="Proteomes" id="UP000217805"/>
    </source>
</evidence>
<evidence type="ECO:0000313" key="8">
    <source>
        <dbReference type="EMBL" id="BAR92037.1"/>
    </source>
</evidence>
<dbReference type="InterPro" id="IPR036554">
    <property type="entry name" value="GHMP_kinase_C_sf"/>
</dbReference>
<evidence type="ECO:0000256" key="2">
    <source>
        <dbReference type="ARBA" id="ARBA00022741"/>
    </source>
</evidence>
<sequence>MNFEKKLFFYRKKKSTVVAPPNGVVTSKSHSNLALIKYWGKQNNKIQIPLNSSISYSLGEVYTVTRLIYQEKKKRNFSIRIFFSGKEKTNFLPKILEFFHRISLYCSYLRDFNFIIETYNTFPHSSGIASSASSMSALALCIMKIEKKLVSSLKEDFFFKKASFLARLGSGSACRSIYPGLVVWGCHKSIKGSNNLYAIPYPYEVHSIFTKIENTILIVDDQPKKILSSKGHQLMKKHPYARDRLKCANSNMNRLISILKIGDFQEFGELIEHEALTLHAMIMTSRPYFLWMKPNTLNVIQTVWDFRKQSNKNIYFTLDAGANVHLLYPIQEKTFILKWIYSDLFSYCKKIIESFCLYNY</sequence>
<accession>A0ABN5V6D1</accession>
<dbReference type="EMBL" id="AP014609">
    <property type="protein sequence ID" value="BAR92037.1"/>
    <property type="molecule type" value="Genomic_DNA"/>
</dbReference>
<keyword evidence="1" id="KW-0444">Lipid biosynthesis</keyword>
<evidence type="ECO:0000259" key="7">
    <source>
        <dbReference type="Pfam" id="PF22700"/>
    </source>
</evidence>
<protein>
    <submittedName>
        <fullName evidence="8">Diphosphomevalonate decarboxylase</fullName>
    </submittedName>
</protein>
<dbReference type="PANTHER" id="PTHR10977:SF3">
    <property type="entry name" value="DIPHOSPHOMEVALONATE DECARBOXYLASE"/>
    <property type="match status" value="1"/>
</dbReference>
<keyword evidence="2" id="KW-0547">Nucleotide-binding</keyword>
<name>A0ABN5V6D1_9FLAO</name>
<dbReference type="InterPro" id="IPR014721">
    <property type="entry name" value="Ribsml_uS5_D2-typ_fold_subgr"/>
</dbReference>
<feature type="domain" description="Diphosphomevalonate decarboxylase-like N-terminal" evidence="7">
    <location>
        <begin position="30"/>
        <end position="187"/>
    </location>
</feature>
<dbReference type="PIRSF" id="PIRSF015950">
    <property type="entry name" value="Mev_P_decrbx"/>
    <property type="match status" value="1"/>
</dbReference>
<keyword evidence="5" id="KW-0456">Lyase</keyword>
<keyword evidence="9" id="KW-1185">Reference proteome</keyword>
<organism evidence="8 9">
    <name type="scientific">Blattabacterium cuenoti BPAY</name>
    <dbReference type="NCBI Taxonomy" id="1457031"/>
    <lineage>
        <taxon>Bacteria</taxon>
        <taxon>Pseudomonadati</taxon>
        <taxon>Bacteroidota</taxon>
        <taxon>Flavobacteriia</taxon>
        <taxon>Flavobacteriales</taxon>
        <taxon>Blattabacteriaceae</taxon>
        <taxon>Blattabacterium</taxon>
    </lineage>
</organism>
<dbReference type="Proteomes" id="UP000217805">
    <property type="component" value="Chromosome"/>
</dbReference>
<evidence type="ECO:0000256" key="4">
    <source>
        <dbReference type="ARBA" id="ARBA00023098"/>
    </source>
</evidence>
<reference evidence="8 9" key="1">
    <citation type="journal article" date="2015" name="Microbes Environ.">
        <title>An Efficient Strategy Developed for Next-Generation Sequencing of Endosymbiont Genomes Performed Using Crude DNA Isolated from Host Tissues: A Case Study of Blattabacterium cuenoti Inhabiting the Fat Bodies of Cockroaches.</title>
        <authorList>
            <person name="Kinjo Y."/>
            <person name="Saitoh S."/>
            <person name="Tokuda G."/>
        </authorList>
    </citation>
    <scope>NUCLEOTIDE SEQUENCE [LARGE SCALE GENOMIC DNA]</scope>
    <source>
        <strain evidence="8 9">BPAY</strain>
    </source>
</reference>
<feature type="domain" description="Mvd1 C-terminal" evidence="6">
    <location>
        <begin position="216"/>
        <end position="342"/>
    </location>
</feature>
<dbReference type="RefSeq" id="WP_096378161.1">
    <property type="nucleotide sequence ID" value="NZ_AP014609.1"/>
</dbReference>
<dbReference type="Gene3D" id="3.30.70.890">
    <property type="entry name" value="GHMP kinase, C-terminal domain"/>
    <property type="match status" value="1"/>
</dbReference>
<gene>
    <name evidence="8" type="primary">mvaD</name>
    <name evidence="8" type="ORF">BPAY_289</name>
</gene>
<dbReference type="Gene3D" id="3.30.230.10">
    <property type="match status" value="1"/>
</dbReference>
<dbReference type="InterPro" id="IPR041431">
    <property type="entry name" value="Mvd1_C"/>
</dbReference>
<dbReference type="InterPro" id="IPR005935">
    <property type="entry name" value="Mev_decarb"/>
</dbReference>
<keyword evidence="3" id="KW-0067">ATP-binding</keyword>
<proteinExistence type="predicted"/>
<keyword evidence="4" id="KW-0443">Lipid metabolism</keyword>
<evidence type="ECO:0000256" key="5">
    <source>
        <dbReference type="ARBA" id="ARBA00023239"/>
    </source>
</evidence>
<dbReference type="InterPro" id="IPR020568">
    <property type="entry name" value="Ribosomal_Su5_D2-typ_SF"/>
</dbReference>
<evidence type="ECO:0000256" key="3">
    <source>
        <dbReference type="ARBA" id="ARBA00022840"/>
    </source>
</evidence>
<dbReference type="SUPFAM" id="SSF55060">
    <property type="entry name" value="GHMP Kinase, C-terminal domain"/>
    <property type="match status" value="1"/>
</dbReference>
<dbReference type="Pfam" id="PF22700">
    <property type="entry name" value="MVD-like_N"/>
    <property type="match status" value="1"/>
</dbReference>
<evidence type="ECO:0000256" key="1">
    <source>
        <dbReference type="ARBA" id="ARBA00022516"/>
    </source>
</evidence>
<dbReference type="PANTHER" id="PTHR10977">
    <property type="entry name" value="DIPHOSPHOMEVALONATE DECARBOXYLASE"/>
    <property type="match status" value="1"/>
</dbReference>
<evidence type="ECO:0000259" key="6">
    <source>
        <dbReference type="Pfam" id="PF18376"/>
    </source>
</evidence>
<dbReference type="InterPro" id="IPR053859">
    <property type="entry name" value="MVD-like_N"/>
</dbReference>